<feature type="binding site" evidence="11 12">
    <location>
        <begin position="72"/>
        <end position="73"/>
    </location>
    <ligand>
        <name>FAD</name>
        <dbReference type="ChEBI" id="CHEBI:57692"/>
    </ligand>
</feature>
<evidence type="ECO:0000256" key="12">
    <source>
        <dbReference type="PIRSR" id="PIRSR006816-1"/>
    </source>
</evidence>
<comment type="similarity">
    <text evidence="1 11">Belongs to the PyrK family.</text>
</comment>
<dbReference type="GO" id="GO:0050660">
    <property type="term" value="F:flavin adenine dinucleotide binding"/>
    <property type="evidence" value="ECO:0007669"/>
    <property type="project" value="InterPro"/>
</dbReference>
<feature type="binding site" evidence="11 12">
    <location>
        <begin position="50"/>
        <end position="53"/>
    </location>
    <ligand>
        <name>FAD</name>
        <dbReference type="ChEBI" id="CHEBI:57692"/>
    </ligand>
</feature>
<feature type="binding site" evidence="11 13">
    <location>
        <position position="223"/>
    </location>
    <ligand>
        <name>[2Fe-2S] cluster</name>
        <dbReference type="ChEBI" id="CHEBI:190135"/>
    </ligand>
</feature>
<dbReference type="PANTHER" id="PTHR43513:SF3">
    <property type="entry name" value="DIHYDROOROTATE DEHYDROGENASE B (NAD(+)), ELECTRON TRANSFER SUBUNIT-RELATED"/>
    <property type="match status" value="1"/>
</dbReference>
<evidence type="ECO:0000256" key="4">
    <source>
        <dbReference type="ARBA" id="ARBA00022714"/>
    </source>
</evidence>
<keyword evidence="4 11" id="KW-0001">2Fe-2S</keyword>
<dbReference type="Gene3D" id="2.10.240.10">
    <property type="entry name" value="Dihydroorotate dehydrogenase, electron transfer subunit"/>
    <property type="match status" value="1"/>
</dbReference>
<feature type="domain" description="FAD-binding FR-type" evidence="14">
    <location>
        <begin position="2"/>
        <end position="97"/>
    </location>
</feature>
<evidence type="ECO:0000256" key="5">
    <source>
        <dbReference type="ARBA" id="ARBA00022723"/>
    </source>
</evidence>
<evidence type="ECO:0000256" key="6">
    <source>
        <dbReference type="ARBA" id="ARBA00022827"/>
    </source>
</evidence>
<evidence type="ECO:0000256" key="7">
    <source>
        <dbReference type="ARBA" id="ARBA00022975"/>
    </source>
</evidence>
<sequence length="250" mass="27040">MKKVRLMHVSKITPIATDTIELVLNNAEVAQLAIPGQFLHIAVPGHTLRRPISIANVNGDTVTILFKTIGSGTKALASINEGDVLDVLGPNGNGFPIDTIKPSIVLLIGGGIGVPPLYYLAKTLKRKGCQVISVLGFQTKDYVFYEKQFKAIGKTYIVTDDGSYGHKGLVTDVLDDITEPFETYFSCGPLPMLKAVRDYLSVTPGYLSLEERMGCGIGACYACVIPTNDKNGYKKICQQGPVFKSEVVKL</sequence>
<dbReference type="InterPro" id="IPR050353">
    <property type="entry name" value="PyrK_electron_transfer"/>
</dbReference>
<dbReference type="PANTHER" id="PTHR43513">
    <property type="entry name" value="DIHYDROOROTATE DEHYDROGENASE B (NAD(+)), ELECTRON TRANSFER SUBUNIT"/>
    <property type="match status" value="1"/>
</dbReference>
<dbReference type="InterPro" id="IPR017927">
    <property type="entry name" value="FAD-bd_FR_type"/>
</dbReference>
<feature type="binding site" evidence="11 13">
    <location>
        <position position="237"/>
    </location>
    <ligand>
        <name>[2Fe-2S] cluster</name>
        <dbReference type="ChEBI" id="CHEBI:190135"/>
    </ligand>
</feature>
<dbReference type="UniPathway" id="UPA00070">
    <property type="reaction ID" value="UER00945"/>
</dbReference>
<dbReference type="InterPro" id="IPR039261">
    <property type="entry name" value="FNR_nucleotide-bd"/>
</dbReference>
<evidence type="ECO:0000256" key="13">
    <source>
        <dbReference type="PIRSR" id="PIRSR006816-2"/>
    </source>
</evidence>
<dbReference type="EMBL" id="BJXW01000008">
    <property type="protein sequence ID" value="GEN30366.1"/>
    <property type="molecule type" value="Genomic_DNA"/>
</dbReference>
<dbReference type="Gene3D" id="2.40.30.10">
    <property type="entry name" value="Translation factors"/>
    <property type="match status" value="1"/>
</dbReference>
<proteinExistence type="inferred from homology"/>
<dbReference type="GO" id="GO:0016491">
    <property type="term" value="F:oxidoreductase activity"/>
    <property type="evidence" value="ECO:0007669"/>
    <property type="project" value="InterPro"/>
</dbReference>
<dbReference type="Pfam" id="PF10418">
    <property type="entry name" value="DHODB_Fe-S_bind"/>
    <property type="match status" value="1"/>
</dbReference>
<dbReference type="InterPro" id="IPR037117">
    <property type="entry name" value="Dihydroorotate_DH_ele_sf"/>
</dbReference>
<comment type="cofactor">
    <cofactor evidence="13">
        <name>[2Fe-2S] cluster</name>
        <dbReference type="ChEBI" id="CHEBI:190135"/>
    </cofactor>
    <text evidence="13">Binds 1 [2Fe-2S] cluster per subunit.</text>
</comment>
<dbReference type="Proteomes" id="UP000321491">
    <property type="component" value="Unassembled WGS sequence"/>
</dbReference>
<comment type="pathway">
    <text evidence="11">Pyrimidine metabolism; UMP biosynthesis via de novo pathway; orotate from (S)-dihydroorotate (NAD(+) route): step 1/1.</text>
</comment>
<dbReference type="PROSITE" id="PS51384">
    <property type="entry name" value="FAD_FR"/>
    <property type="match status" value="1"/>
</dbReference>
<reference evidence="15 16" key="1">
    <citation type="submission" date="2019-07" db="EMBL/GenBank/DDBJ databases">
        <title>Whole genome shotgun sequence of Cerasibacillus quisquiliarum NBRC 102429.</title>
        <authorList>
            <person name="Hosoyama A."/>
            <person name="Uohara A."/>
            <person name="Ohji S."/>
            <person name="Ichikawa N."/>
        </authorList>
    </citation>
    <scope>NUCLEOTIDE SEQUENCE [LARGE SCALE GENOMIC DNA]</scope>
    <source>
        <strain evidence="15 16">NBRC 102429</strain>
    </source>
</reference>
<dbReference type="PIRSF" id="PIRSF006816">
    <property type="entry name" value="Cyc3_hyd_g"/>
    <property type="match status" value="1"/>
</dbReference>
<dbReference type="InterPro" id="IPR012165">
    <property type="entry name" value="Cyt_c3_hydrogenase_gsu"/>
</dbReference>
<accession>A0A511UUU4</accession>
<dbReference type="GO" id="GO:0009055">
    <property type="term" value="F:electron transfer activity"/>
    <property type="evidence" value="ECO:0007669"/>
    <property type="project" value="UniProtKB-UniRule"/>
</dbReference>
<evidence type="ECO:0000256" key="1">
    <source>
        <dbReference type="ARBA" id="ARBA00006422"/>
    </source>
</evidence>
<comment type="cofactor">
    <cofactor evidence="11">
        <name>[2Fe-2S] cluster</name>
        <dbReference type="ChEBI" id="CHEBI:190135"/>
    </cofactor>
    <text evidence="11">Binds 1 [2Fe-2S] cluster per subunit.</text>
</comment>
<keyword evidence="5 11" id="KW-0479">Metal-binding</keyword>
<dbReference type="HAMAP" id="MF_01211">
    <property type="entry name" value="DHODB_Fe_S_bind"/>
    <property type="match status" value="1"/>
</dbReference>
<comment type="function">
    <text evidence="11">Responsible for channeling the electrons from the oxidation of dihydroorotate from the FMN redox center in the PyrD type B subunit to the ultimate electron acceptor NAD(+).</text>
</comment>
<dbReference type="GO" id="GO:0046872">
    <property type="term" value="F:metal ion binding"/>
    <property type="evidence" value="ECO:0007669"/>
    <property type="project" value="UniProtKB-KW"/>
</dbReference>
<dbReference type="GO" id="GO:0044205">
    <property type="term" value="P:'de novo' UMP biosynthetic process"/>
    <property type="evidence" value="ECO:0007669"/>
    <property type="project" value="UniProtKB-UniRule"/>
</dbReference>
<evidence type="ECO:0000256" key="11">
    <source>
        <dbReference type="HAMAP-Rule" id="MF_01211"/>
    </source>
</evidence>
<evidence type="ECO:0000256" key="2">
    <source>
        <dbReference type="ARBA" id="ARBA00022448"/>
    </source>
</evidence>
<keyword evidence="16" id="KW-1185">Reference proteome</keyword>
<comment type="caution">
    <text evidence="15">The sequence shown here is derived from an EMBL/GenBank/DDBJ whole genome shotgun (WGS) entry which is preliminary data.</text>
</comment>
<evidence type="ECO:0000259" key="14">
    <source>
        <dbReference type="PROSITE" id="PS51384"/>
    </source>
</evidence>
<keyword evidence="8 11" id="KW-0249">Electron transport</keyword>
<keyword evidence="2 11" id="KW-0813">Transport</keyword>
<protein>
    <recommendedName>
        <fullName evidence="11">Dihydroorotate dehydrogenase B (NAD(+)), electron transfer subunit</fullName>
    </recommendedName>
    <alternativeName>
        <fullName evidence="11">Dihydroorotate oxidase B, electron transfer subunit</fullName>
    </alternativeName>
</protein>
<feature type="binding site" evidence="11 13">
    <location>
        <position position="215"/>
    </location>
    <ligand>
        <name>[2Fe-2S] cluster</name>
        <dbReference type="ChEBI" id="CHEBI:190135"/>
    </ligand>
</feature>
<dbReference type="SUPFAM" id="SSF63380">
    <property type="entry name" value="Riboflavin synthase domain-like"/>
    <property type="match status" value="1"/>
</dbReference>
<feature type="binding site" evidence="11 13">
    <location>
        <position position="220"/>
    </location>
    <ligand>
        <name>[2Fe-2S] cluster</name>
        <dbReference type="ChEBI" id="CHEBI:190135"/>
    </ligand>
</feature>
<dbReference type="SUPFAM" id="SSF52343">
    <property type="entry name" value="Ferredoxin reductase-like, C-terminal NADP-linked domain"/>
    <property type="match status" value="1"/>
</dbReference>
<keyword evidence="7 11" id="KW-0665">Pyrimidine biosynthesis</keyword>
<evidence type="ECO:0000256" key="3">
    <source>
        <dbReference type="ARBA" id="ARBA00022630"/>
    </source>
</evidence>
<organism evidence="15 16">
    <name type="scientific">Cerasibacillus quisquiliarum</name>
    <dbReference type="NCBI Taxonomy" id="227865"/>
    <lineage>
        <taxon>Bacteria</taxon>
        <taxon>Bacillati</taxon>
        <taxon>Bacillota</taxon>
        <taxon>Bacilli</taxon>
        <taxon>Bacillales</taxon>
        <taxon>Bacillaceae</taxon>
        <taxon>Cerasibacillus</taxon>
    </lineage>
</organism>
<dbReference type="InterPro" id="IPR017938">
    <property type="entry name" value="Riboflavin_synthase-like_b-brl"/>
</dbReference>
<keyword evidence="10 11" id="KW-0411">Iron-sulfur</keyword>
<dbReference type="AlphaFoldDB" id="A0A511UUU4"/>
<dbReference type="InterPro" id="IPR023455">
    <property type="entry name" value="Dihydroorotate_DHASE_ETsu"/>
</dbReference>
<gene>
    <name evidence="11 15" type="primary">pyrK</name>
    <name evidence="15" type="ORF">CQU01_06040</name>
</gene>
<dbReference type="RefSeq" id="WP_146935573.1">
    <property type="nucleotide sequence ID" value="NZ_BJXW01000008.1"/>
</dbReference>
<evidence type="ECO:0000256" key="9">
    <source>
        <dbReference type="ARBA" id="ARBA00023004"/>
    </source>
</evidence>
<comment type="caution">
    <text evidence="11">Lacks conserved residue(s) required for the propagation of feature annotation.</text>
</comment>
<keyword evidence="6 11" id="KW-0274">FAD</keyword>
<dbReference type="CDD" id="cd06218">
    <property type="entry name" value="DHOD_e_trans"/>
    <property type="match status" value="1"/>
</dbReference>
<comment type="subunit">
    <text evidence="11">Heterotetramer of 2 PyrK and 2 PyrD type B subunits.</text>
</comment>
<evidence type="ECO:0000313" key="16">
    <source>
        <dbReference type="Proteomes" id="UP000321491"/>
    </source>
</evidence>
<dbReference type="Gene3D" id="3.40.50.80">
    <property type="entry name" value="Nucleotide-binding domain of ferredoxin-NADP reductase (FNR) module"/>
    <property type="match status" value="1"/>
</dbReference>
<comment type="cofactor">
    <cofactor evidence="11 12">
        <name>FAD</name>
        <dbReference type="ChEBI" id="CHEBI:57692"/>
    </cofactor>
    <text evidence="11 12">Binds 1 FAD per subunit.</text>
</comment>
<dbReference type="GO" id="GO:0051537">
    <property type="term" value="F:2 iron, 2 sulfur cluster binding"/>
    <property type="evidence" value="ECO:0007669"/>
    <property type="project" value="UniProtKB-KW"/>
</dbReference>
<keyword evidence="9 11" id="KW-0408">Iron</keyword>
<evidence type="ECO:0000256" key="10">
    <source>
        <dbReference type="ARBA" id="ARBA00023014"/>
    </source>
</evidence>
<keyword evidence="3 11" id="KW-0285">Flavoprotein</keyword>
<dbReference type="OrthoDB" id="9778346at2"/>
<name>A0A511UUU4_9BACI</name>
<evidence type="ECO:0000313" key="15">
    <source>
        <dbReference type="EMBL" id="GEN30366.1"/>
    </source>
</evidence>
<evidence type="ECO:0000256" key="8">
    <source>
        <dbReference type="ARBA" id="ARBA00022982"/>
    </source>
</evidence>
<dbReference type="InterPro" id="IPR019480">
    <property type="entry name" value="Dihydroorotate_DH_Fe-S-bd"/>
</dbReference>